<reference evidence="4" key="1">
    <citation type="journal article" date="2019" name="Int. J. Syst. Evol. Microbiol.">
        <title>The Global Catalogue of Microorganisms (GCM) 10K type strain sequencing project: providing services to taxonomists for standard genome sequencing and annotation.</title>
        <authorList>
            <consortium name="The Broad Institute Genomics Platform"/>
            <consortium name="The Broad Institute Genome Sequencing Center for Infectious Disease"/>
            <person name="Wu L."/>
            <person name="Ma J."/>
        </authorList>
    </citation>
    <scope>NUCLEOTIDE SEQUENCE [LARGE SCALE GENOMIC DNA]</scope>
    <source>
        <strain evidence="4">JCM 17329</strain>
    </source>
</reference>
<gene>
    <name evidence="3" type="ORF">GCM10022421_13790</name>
</gene>
<dbReference type="Proteomes" id="UP001501479">
    <property type="component" value="Unassembled WGS sequence"/>
</dbReference>
<dbReference type="RefSeq" id="WP_344963678.1">
    <property type="nucleotide sequence ID" value="NZ_BAABDS010000024.1"/>
</dbReference>
<feature type="coiled-coil region" evidence="1">
    <location>
        <begin position="39"/>
        <end position="99"/>
    </location>
</feature>
<evidence type="ECO:0000313" key="3">
    <source>
        <dbReference type="EMBL" id="GAA3708082.1"/>
    </source>
</evidence>
<feature type="region of interest" description="Disordered" evidence="2">
    <location>
        <begin position="172"/>
        <end position="193"/>
    </location>
</feature>
<feature type="compositionally biased region" description="Low complexity" evidence="2">
    <location>
        <begin position="177"/>
        <end position="188"/>
    </location>
</feature>
<evidence type="ECO:0000256" key="2">
    <source>
        <dbReference type="SAM" id="MobiDB-lite"/>
    </source>
</evidence>
<organism evidence="3 4">
    <name type="scientific">Oceanisphaera sediminis</name>
    <dbReference type="NCBI Taxonomy" id="981381"/>
    <lineage>
        <taxon>Bacteria</taxon>
        <taxon>Pseudomonadati</taxon>
        <taxon>Pseudomonadota</taxon>
        <taxon>Gammaproteobacteria</taxon>
        <taxon>Aeromonadales</taxon>
        <taxon>Aeromonadaceae</taxon>
        <taxon>Oceanisphaera</taxon>
    </lineage>
</organism>
<dbReference type="EMBL" id="BAABDS010000024">
    <property type="protein sequence ID" value="GAA3708082.1"/>
    <property type="molecule type" value="Genomic_DNA"/>
</dbReference>
<keyword evidence="4" id="KW-1185">Reference proteome</keyword>
<keyword evidence="1" id="KW-0175">Coiled coil</keyword>
<sequence>MSTLGQVLRSLHNADNGDLESDRVCVQLLRDGRHAEQHMQGLARQCRQLDLDIEQLRRQLPVLQQQRAEREQAVLTALAAGEQDQARQLAIELAREEDRLDAGQLALTGLLKRQSYYQGRWLSAERHYHDLCRQLAMAKTTACVRKTMTAIRRHPAVTLIDAKQALADIRARERQQAADAEPEATPATLEERSADQVLARLEQQLRGRS</sequence>
<proteinExistence type="predicted"/>
<comment type="caution">
    <text evidence="3">The sequence shown here is derived from an EMBL/GenBank/DDBJ whole genome shotgun (WGS) entry which is preliminary data.</text>
</comment>
<evidence type="ECO:0000256" key="1">
    <source>
        <dbReference type="SAM" id="Coils"/>
    </source>
</evidence>
<protein>
    <recommendedName>
        <fullName evidence="5">Phage shock protein A</fullName>
    </recommendedName>
</protein>
<evidence type="ECO:0008006" key="5">
    <source>
        <dbReference type="Google" id="ProtNLM"/>
    </source>
</evidence>
<evidence type="ECO:0000313" key="4">
    <source>
        <dbReference type="Proteomes" id="UP001501479"/>
    </source>
</evidence>
<accession>A0ABP7DRG8</accession>
<name>A0ABP7DRG8_9GAMM</name>